<organism evidence="1 2">
    <name type="scientific">Taxus chinensis</name>
    <name type="common">Chinese yew</name>
    <name type="synonym">Taxus wallichiana var. chinensis</name>
    <dbReference type="NCBI Taxonomy" id="29808"/>
    <lineage>
        <taxon>Eukaryota</taxon>
        <taxon>Viridiplantae</taxon>
        <taxon>Streptophyta</taxon>
        <taxon>Embryophyta</taxon>
        <taxon>Tracheophyta</taxon>
        <taxon>Spermatophyta</taxon>
        <taxon>Pinopsida</taxon>
        <taxon>Pinidae</taxon>
        <taxon>Conifers II</taxon>
        <taxon>Cupressales</taxon>
        <taxon>Taxaceae</taxon>
        <taxon>Taxus</taxon>
    </lineage>
</organism>
<sequence length="132" mass="13983">YPRPSRPCVPNVPVQTFSVLAEPDGSPPFVPLVPVLRGTNSSGSPDPADLRPHGPDVPFSSGLFVLISAEMAGSRTSRTCVPFFPDEDLGKFFLLSADSCISRPARTYGPNVPLLHGPLGGFSADPRLDVPN</sequence>
<name>A0AA38KXW2_TAXCH</name>
<feature type="non-terminal residue" evidence="1">
    <location>
        <position position="132"/>
    </location>
</feature>
<evidence type="ECO:0000313" key="1">
    <source>
        <dbReference type="EMBL" id="KAH9306845.1"/>
    </source>
</evidence>
<dbReference type="AlphaFoldDB" id="A0AA38KXW2"/>
<gene>
    <name evidence="1" type="ORF">KI387_011249</name>
</gene>
<keyword evidence="2" id="KW-1185">Reference proteome</keyword>
<evidence type="ECO:0000313" key="2">
    <source>
        <dbReference type="Proteomes" id="UP000824469"/>
    </source>
</evidence>
<dbReference type="Proteomes" id="UP000824469">
    <property type="component" value="Unassembled WGS sequence"/>
</dbReference>
<reference evidence="1 2" key="1">
    <citation type="journal article" date="2021" name="Nat. Plants">
        <title>The Taxus genome provides insights into paclitaxel biosynthesis.</title>
        <authorList>
            <person name="Xiong X."/>
            <person name="Gou J."/>
            <person name="Liao Q."/>
            <person name="Li Y."/>
            <person name="Zhou Q."/>
            <person name="Bi G."/>
            <person name="Li C."/>
            <person name="Du R."/>
            <person name="Wang X."/>
            <person name="Sun T."/>
            <person name="Guo L."/>
            <person name="Liang H."/>
            <person name="Lu P."/>
            <person name="Wu Y."/>
            <person name="Zhang Z."/>
            <person name="Ro D.K."/>
            <person name="Shang Y."/>
            <person name="Huang S."/>
            <person name="Yan J."/>
        </authorList>
    </citation>
    <scope>NUCLEOTIDE SEQUENCE [LARGE SCALE GENOMIC DNA]</scope>
    <source>
        <strain evidence="1">Ta-2019</strain>
    </source>
</reference>
<accession>A0AA38KXW2</accession>
<dbReference type="EMBL" id="JAHRHJ020000008">
    <property type="protein sequence ID" value="KAH9306845.1"/>
    <property type="molecule type" value="Genomic_DNA"/>
</dbReference>
<comment type="caution">
    <text evidence="1">The sequence shown here is derived from an EMBL/GenBank/DDBJ whole genome shotgun (WGS) entry which is preliminary data.</text>
</comment>
<proteinExistence type="predicted"/>
<protein>
    <submittedName>
        <fullName evidence="1">Uncharacterized protein</fullName>
    </submittedName>
</protein>
<feature type="non-terminal residue" evidence="1">
    <location>
        <position position="1"/>
    </location>
</feature>